<keyword evidence="8" id="KW-0809">Transit peptide</keyword>
<gene>
    <name evidence="17" type="ORF">NLU13_6460</name>
</gene>
<dbReference type="Pfam" id="PF00076">
    <property type="entry name" value="RRM_1"/>
    <property type="match status" value="1"/>
</dbReference>
<dbReference type="GO" id="GO:0003723">
    <property type="term" value="F:RNA binding"/>
    <property type="evidence" value="ECO:0007669"/>
    <property type="project" value="UniProtKB-UniRule"/>
</dbReference>
<dbReference type="EMBL" id="JAPDFR010000005">
    <property type="protein sequence ID" value="KAK0386625.1"/>
    <property type="molecule type" value="Genomic_DNA"/>
</dbReference>
<keyword evidence="10 14" id="KW-0496">Mitochondrion</keyword>
<keyword evidence="18" id="KW-1185">Reference proteome</keyword>
<dbReference type="Pfam" id="PF10443">
    <property type="entry name" value="RNA12"/>
    <property type="match status" value="1"/>
</dbReference>
<keyword evidence="9" id="KW-1133">Transmembrane helix</keyword>
<evidence type="ECO:0000256" key="9">
    <source>
        <dbReference type="ARBA" id="ARBA00022989"/>
    </source>
</evidence>
<dbReference type="PANTHER" id="PTHR32198">
    <property type="entry name" value="MITOCHONDRIAL ESCAPE PROTEIN 2"/>
    <property type="match status" value="1"/>
</dbReference>
<comment type="caution">
    <text evidence="17">The sequence shown here is derived from an EMBL/GenBank/DDBJ whole genome shotgun (WGS) entry which is preliminary data.</text>
</comment>
<name>A0AA39GFY3_SARSR</name>
<keyword evidence="7 13" id="KW-0694">RNA-binding</keyword>
<evidence type="ECO:0000256" key="7">
    <source>
        <dbReference type="ARBA" id="ARBA00022884"/>
    </source>
</evidence>
<dbReference type="Proteomes" id="UP001175261">
    <property type="component" value="Unassembled WGS sequence"/>
</dbReference>
<evidence type="ECO:0000256" key="4">
    <source>
        <dbReference type="ARBA" id="ARBA00022664"/>
    </source>
</evidence>
<evidence type="ECO:0000256" key="8">
    <source>
        <dbReference type="ARBA" id="ARBA00022946"/>
    </source>
</evidence>
<evidence type="ECO:0000256" key="10">
    <source>
        <dbReference type="ARBA" id="ARBA00023128"/>
    </source>
</evidence>
<evidence type="ECO:0000256" key="1">
    <source>
        <dbReference type="ARBA" id="ARBA00004434"/>
    </source>
</evidence>
<dbReference type="GO" id="GO:0006397">
    <property type="term" value="P:mRNA processing"/>
    <property type="evidence" value="ECO:0007669"/>
    <property type="project" value="UniProtKB-UniRule"/>
</dbReference>
<dbReference type="InterPro" id="IPR000504">
    <property type="entry name" value="RRM_dom"/>
</dbReference>
<comment type="subcellular location">
    <subcellularLocation>
        <location evidence="1 14">Mitochondrion inner membrane</location>
        <topology evidence="1 14">Single-pass membrane protein</topology>
    </subcellularLocation>
</comment>
<proteinExistence type="inferred from homology"/>
<evidence type="ECO:0000259" key="16">
    <source>
        <dbReference type="PROSITE" id="PS50102"/>
    </source>
</evidence>
<evidence type="ECO:0000256" key="5">
    <source>
        <dbReference type="ARBA" id="ARBA00022692"/>
    </source>
</evidence>
<comment type="similarity">
    <text evidence="2 14">Belongs to the YME2 family.</text>
</comment>
<dbReference type="InterPro" id="IPR034260">
    <property type="entry name" value="Yme2_RRM"/>
</dbReference>
<dbReference type="SUPFAM" id="SSF54928">
    <property type="entry name" value="RNA-binding domain, RBD"/>
    <property type="match status" value="1"/>
</dbReference>
<dbReference type="InterPro" id="IPR039627">
    <property type="entry name" value="Yme2_C"/>
</dbReference>
<dbReference type="AlphaFoldDB" id="A0AA39GFY3"/>
<reference evidence="17" key="1">
    <citation type="submission" date="2022-10" db="EMBL/GenBank/DDBJ databases">
        <title>Determination and structural analysis of whole genome sequence of Sarocladium strictum F4-1.</title>
        <authorList>
            <person name="Hu L."/>
            <person name="Jiang Y."/>
        </authorList>
    </citation>
    <scope>NUCLEOTIDE SEQUENCE</scope>
    <source>
        <strain evidence="17">F4-1</strain>
    </source>
</reference>
<feature type="domain" description="RRM" evidence="16">
    <location>
        <begin position="210"/>
        <end position="302"/>
    </location>
</feature>
<evidence type="ECO:0000256" key="12">
    <source>
        <dbReference type="ARBA" id="ARBA00025276"/>
    </source>
</evidence>
<evidence type="ECO:0000313" key="18">
    <source>
        <dbReference type="Proteomes" id="UP001175261"/>
    </source>
</evidence>
<dbReference type="FunFam" id="3.30.70.330:FF:000959">
    <property type="entry name" value="Mitochondrial escape protein 2"/>
    <property type="match status" value="1"/>
</dbReference>
<keyword evidence="5" id="KW-0812">Transmembrane</keyword>
<comment type="function">
    <text evidence="12 14">Plays a role in maintaining the mitochondrial genome and in controlling the mtDNA escape. Involved in the regulation of mtDNA nucleotide structure and number. May have a dispensable role in early maturation of pre-rRNA.</text>
</comment>
<protein>
    <recommendedName>
        <fullName evidence="3 14">Mitochondrial escape protein 2</fullName>
    </recommendedName>
</protein>
<dbReference type="InterPro" id="IPR018850">
    <property type="entry name" value="Mt_escape_2_C"/>
</dbReference>
<evidence type="ECO:0000256" key="2">
    <source>
        <dbReference type="ARBA" id="ARBA00010320"/>
    </source>
</evidence>
<dbReference type="GO" id="GO:0005743">
    <property type="term" value="C:mitochondrial inner membrane"/>
    <property type="evidence" value="ECO:0007669"/>
    <property type="project" value="UniProtKB-SubCell"/>
</dbReference>
<keyword evidence="4 14" id="KW-0507">mRNA processing</keyword>
<keyword evidence="6 14" id="KW-0999">Mitochondrion inner membrane</keyword>
<feature type="region of interest" description="Disordered" evidence="15">
    <location>
        <begin position="615"/>
        <end position="640"/>
    </location>
</feature>
<evidence type="ECO:0000256" key="6">
    <source>
        <dbReference type="ARBA" id="ARBA00022792"/>
    </source>
</evidence>
<evidence type="ECO:0000256" key="13">
    <source>
        <dbReference type="PROSITE-ProRule" id="PRU00176"/>
    </source>
</evidence>
<sequence>MLPIHTASLASRARAMATRRQPFTSAMFSRSVAFTARPRLHRVAPRRTVLPASQRAWESHTVQVTPEEKDSGHIAVDSNESVLFFDNLFPLKLSPILAWPWRTDRDLTDLVQRFENSSLGIMDPIRLVKNSIPDDISMKVTEILPRLKDGGAFVKFRHDASVDPAAIESQLVERLKQSPLKPWFNPFRGVSARLVQGTPWLEDLYRFPSSLVKVEFVPPEPGQTPEELSEETLYSLFRKYGKIADIMPQPVDSKVTPRYAHVMFPLIRNAIMSRNCMHGFVVNEAMGGGKNGTRLRISYEKRVKAHSIWNWIQNHPRIVIPIVAALVAGISVVIFDPIRQFFIKLHIQHSLRFTESRVYKWFKTQTGNFSFTKKKEQGDETVWNHRRELIDQLQDWVTESSDTFIVVTGPKGSGKSEMVMDQALEGRKNVLHVDCKPVVEARGETGTIKKLATAVGYRPVFSWANSISSMVDLAVQSTTGVKAGFSETLDSQLSKILHTTASALKEVALEGRTKRDADANLSDDAYLESHPERRPVVVIDNFMHKNDDKSPINEKIAEWAASVVQNNVAHVIFLTNEASLKPLTKALPDRVFRSVSLGDLDPEVAKNFVLSRLKEEQKNSEKEDKEEGKDTKPFKMPNLRGLDEGIETLGGRLTDLEFLARRLKTGQSPKEAVDEIVNESATDIVKMFLLGKTGETEKTWSKQQAWHLIKALAQSPTLRYNQILLSPTFSSSLSKSAADGEAAIEALASAELISVTYHQGRPQTIRAGKPLHQAAFKVLQNDRVLLAKMDLAVLTERAKVEGKSIEAVENELALLGSLPHQTAETGERVRHLLGKLMGSQKTIVKLETEMAGLKKVLNEEY</sequence>
<evidence type="ECO:0000256" key="14">
    <source>
        <dbReference type="RuleBase" id="RU367108"/>
    </source>
</evidence>
<organism evidence="17 18">
    <name type="scientific">Sarocladium strictum</name>
    <name type="common">Black bundle disease fungus</name>
    <name type="synonym">Acremonium strictum</name>
    <dbReference type="NCBI Taxonomy" id="5046"/>
    <lineage>
        <taxon>Eukaryota</taxon>
        <taxon>Fungi</taxon>
        <taxon>Dikarya</taxon>
        <taxon>Ascomycota</taxon>
        <taxon>Pezizomycotina</taxon>
        <taxon>Sordariomycetes</taxon>
        <taxon>Hypocreomycetidae</taxon>
        <taxon>Hypocreales</taxon>
        <taxon>Sarocladiaceae</taxon>
        <taxon>Sarocladium</taxon>
    </lineage>
</organism>
<dbReference type="Gene3D" id="3.40.50.300">
    <property type="entry name" value="P-loop containing nucleotide triphosphate hydrolases"/>
    <property type="match status" value="1"/>
</dbReference>
<dbReference type="InterPro" id="IPR035979">
    <property type="entry name" value="RBD_domain_sf"/>
</dbReference>
<dbReference type="SUPFAM" id="SSF52540">
    <property type="entry name" value="P-loop containing nucleoside triphosphate hydrolases"/>
    <property type="match status" value="1"/>
</dbReference>
<evidence type="ECO:0000256" key="11">
    <source>
        <dbReference type="ARBA" id="ARBA00023136"/>
    </source>
</evidence>
<dbReference type="PANTHER" id="PTHR32198:SF2">
    <property type="entry name" value="MITOCHONDRIAL ESCAPE PROTEIN 2"/>
    <property type="match status" value="1"/>
</dbReference>
<dbReference type="InterPro" id="IPR027417">
    <property type="entry name" value="P-loop_NTPase"/>
</dbReference>
<accession>A0AA39GFY3</accession>
<dbReference type="CDD" id="cd12433">
    <property type="entry name" value="RRM_Yme2p_like"/>
    <property type="match status" value="1"/>
</dbReference>
<evidence type="ECO:0000256" key="15">
    <source>
        <dbReference type="SAM" id="MobiDB-lite"/>
    </source>
</evidence>
<keyword evidence="11" id="KW-0472">Membrane</keyword>
<feature type="compositionally biased region" description="Basic and acidic residues" evidence="15">
    <location>
        <begin position="615"/>
        <end position="633"/>
    </location>
</feature>
<dbReference type="PROSITE" id="PS50102">
    <property type="entry name" value="RRM"/>
    <property type="match status" value="1"/>
</dbReference>
<evidence type="ECO:0000313" key="17">
    <source>
        <dbReference type="EMBL" id="KAK0386625.1"/>
    </source>
</evidence>
<evidence type="ECO:0000256" key="3">
    <source>
        <dbReference type="ARBA" id="ARBA00020222"/>
    </source>
</evidence>